<reference evidence="6" key="1">
    <citation type="submission" date="2020-12" db="EMBL/GenBank/DDBJ databases">
        <authorList>
            <consortium name="Molecular Ecology Group"/>
        </authorList>
    </citation>
    <scope>NUCLEOTIDE SEQUENCE</scope>
    <source>
        <strain evidence="6">TBG_1078</strain>
    </source>
</reference>
<organism evidence="6 7">
    <name type="scientific">Nyctereutes procyonoides</name>
    <name type="common">Raccoon dog</name>
    <name type="synonym">Canis procyonoides</name>
    <dbReference type="NCBI Taxonomy" id="34880"/>
    <lineage>
        <taxon>Eukaryota</taxon>
        <taxon>Metazoa</taxon>
        <taxon>Chordata</taxon>
        <taxon>Craniata</taxon>
        <taxon>Vertebrata</taxon>
        <taxon>Euteleostomi</taxon>
        <taxon>Mammalia</taxon>
        <taxon>Eutheria</taxon>
        <taxon>Laurasiatheria</taxon>
        <taxon>Carnivora</taxon>
        <taxon>Caniformia</taxon>
        <taxon>Canidae</taxon>
        <taxon>Nyctereutes</taxon>
    </lineage>
</organism>
<evidence type="ECO:0000313" key="6">
    <source>
        <dbReference type="EMBL" id="CAD7684285.1"/>
    </source>
</evidence>
<comment type="caution">
    <text evidence="6">The sequence shown here is derived from an EMBL/GenBank/DDBJ whole genome shotgun (WGS) entry which is preliminary data.</text>
</comment>
<gene>
    <name evidence="6" type="ORF">NYPRO_LOCUS17078</name>
</gene>
<evidence type="ECO:0000256" key="2">
    <source>
        <dbReference type="ARBA" id="ARBA00007696"/>
    </source>
</evidence>
<dbReference type="GO" id="GO:0005634">
    <property type="term" value="C:nucleus"/>
    <property type="evidence" value="ECO:0007669"/>
    <property type="project" value="UniProtKB-SubCell"/>
</dbReference>
<dbReference type="GO" id="GO:0031492">
    <property type="term" value="F:nucleosomal DNA binding"/>
    <property type="evidence" value="ECO:0007669"/>
    <property type="project" value="InterPro"/>
</dbReference>
<evidence type="ECO:0000256" key="3">
    <source>
        <dbReference type="ARBA" id="ARBA00023125"/>
    </source>
</evidence>
<comment type="similarity">
    <text evidence="2">Belongs to the HMGN family.</text>
</comment>
<proteinExistence type="inferred from homology"/>
<accession>A0A811Z5C6</accession>
<dbReference type="SMART" id="SM00527">
    <property type="entry name" value="HMG17"/>
    <property type="match status" value="1"/>
</dbReference>
<evidence type="ECO:0000313" key="7">
    <source>
        <dbReference type="Proteomes" id="UP000645828"/>
    </source>
</evidence>
<keyword evidence="3" id="KW-0238">DNA-binding</keyword>
<feature type="compositionally biased region" description="Basic residues" evidence="5">
    <location>
        <begin position="35"/>
        <end position="44"/>
    </location>
</feature>
<dbReference type="Proteomes" id="UP000645828">
    <property type="component" value="Unassembled WGS sequence"/>
</dbReference>
<keyword evidence="7" id="KW-1185">Reference proteome</keyword>
<sequence length="70" mass="7753">MLKNKVSSTERVAKKERKRRSVRLSAKPAPAKVGMKPKRGKMKRLLAENGDTKNESSALDEAGEKEAKSD</sequence>
<dbReference type="AlphaFoldDB" id="A0A811Z5C6"/>
<dbReference type="PRINTS" id="PR00925">
    <property type="entry name" value="NONHISHMG17"/>
</dbReference>
<dbReference type="Pfam" id="PF01101">
    <property type="entry name" value="HMG14_17"/>
    <property type="match status" value="1"/>
</dbReference>
<keyword evidence="4" id="KW-0539">Nucleus</keyword>
<dbReference type="InterPro" id="IPR000079">
    <property type="entry name" value="HMGN_fam"/>
</dbReference>
<dbReference type="GO" id="GO:0000785">
    <property type="term" value="C:chromatin"/>
    <property type="evidence" value="ECO:0007669"/>
    <property type="project" value="InterPro"/>
</dbReference>
<evidence type="ECO:0000256" key="4">
    <source>
        <dbReference type="ARBA" id="ARBA00023242"/>
    </source>
</evidence>
<evidence type="ECO:0000256" key="5">
    <source>
        <dbReference type="SAM" id="MobiDB-lite"/>
    </source>
</evidence>
<dbReference type="EMBL" id="CAJHUB010000757">
    <property type="protein sequence ID" value="CAD7684285.1"/>
    <property type="molecule type" value="Genomic_DNA"/>
</dbReference>
<comment type="subcellular location">
    <subcellularLocation>
        <location evidence="1">Nucleus</location>
    </subcellularLocation>
</comment>
<feature type="region of interest" description="Disordered" evidence="5">
    <location>
        <begin position="1"/>
        <end position="70"/>
    </location>
</feature>
<protein>
    <submittedName>
        <fullName evidence="6">(raccoon dog) hypothetical protein</fullName>
    </submittedName>
</protein>
<name>A0A811Z5C6_NYCPR</name>
<evidence type="ECO:0000256" key="1">
    <source>
        <dbReference type="ARBA" id="ARBA00004123"/>
    </source>
</evidence>
<feature type="compositionally biased region" description="Polar residues" evidence="5">
    <location>
        <begin position="1"/>
        <end position="10"/>
    </location>
</feature>